<dbReference type="AlphaFoldDB" id="A0A6N2TGS3"/>
<sequence>MIKTEHQETAMKRYFSGEEIEIGDHITTDGGEDHNVILKIIDSPAVRDDYGLDCFGALMSSSQTGGIIFVSFDEICSPDARLLHRKTSDDHLTAI</sequence>
<name>A0A6N2TGS3_9BACT</name>
<dbReference type="EMBL" id="CACRSS010000016">
    <property type="protein sequence ID" value="VYT04930.1"/>
    <property type="molecule type" value="Genomic_DNA"/>
</dbReference>
<protein>
    <submittedName>
        <fullName evidence="1">Uncharacterized protein</fullName>
    </submittedName>
</protein>
<proteinExistence type="predicted"/>
<gene>
    <name evidence="1" type="ORF">AMLFYP55_00410</name>
</gene>
<organism evidence="1">
    <name type="scientific">Akkermansia muciniphila</name>
    <dbReference type="NCBI Taxonomy" id="239935"/>
    <lineage>
        <taxon>Bacteria</taxon>
        <taxon>Pseudomonadati</taxon>
        <taxon>Verrucomicrobiota</taxon>
        <taxon>Verrucomicrobiia</taxon>
        <taxon>Verrucomicrobiales</taxon>
        <taxon>Akkermansiaceae</taxon>
        <taxon>Akkermansia</taxon>
    </lineage>
</organism>
<evidence type="ECO:0000313" key="1">
    <source>
        <dbReference type="EMBL" id="VYT04930.1"/>
    </source>
</evidence>
<accession>A0A6N2TGS3</accession>
<reference evidence="1" key="1">
    <citation type="submission" date="2019-11" db="EMBL/GenBank/DDBJ databases">
        <authorList>
            <person name="Feng L."/>
        </authorList>
    </citation>
    <scope>NUCLEOTIDE SEQUENCE</scope>
    <source>
        <strain evidence="1">AMuciniphilaLFYP55</strain>
    </source>
</reference>